<dbReference type="PANTHER" id="PTHR34075:SF5">
    <property type="entry name" value="BLR3430 PROTEIN"/>
    <property type="match status" value="1"/>
</dbReference>
<evidence type="ECO:0000313" key="6">
    <source>
        <dbReference type="Proteomes" id="UP001446337"/>
    </source>
</evidence>
<dbReference type="InterPro" id="IPR052513">
    <property type="entry name" value="Thioester_dehydratase-like"/>
</dbReference>
<evidence type="ECO:0000313" key="4">
    <source>
        <dbReference type="EMBL" id="XAN13337.1"/>
    </source>
</evidence>
<dbReference type="Pfam" id="PF12172">
    <property type="entry name" value="zf-ChsH2"/>
    <property type="match status" value="1"/>
</dbReference>
<gene>
    <name evidence="4" type="ORF">AAIK43_18135</name>
    <name evidence="3" type="ORF">FOC81_04515</name>
</gene>
<dbReference type="PANTHER" id="PTHR34075">
    <property type="entry name" value="BLR3430 PROTEIN"/>
    <property type="match status" value="1"/>
</dbReference>
<dbReference type="InterPro" id="IPR012340">
    <property type="entry name" value="NA-bd_OB-fold"/>
</dbReference>
<proteinExistence type="predicted"/>
<dbReference type="Proteomes" id="UP001446337">
    <property type="component" value="Chromosome"/>
</dbReference>
<accession>A0A6N0JFY9</accession>
<reference evidence="3 5" key="1">
    <citation type="submission" date="2020-05" db="EMBL/GenBank/DDBJ databases">
        <title>FDA dAtabase for Regulatory Grade micrObial Sequences (FDA-ARGOS): Supporting development and validation of Infectious Disease Dx tests.</title>
        <authorList>
            <person name="Sproer C."/>
            <person name="Gronow S."/>
            <person name="Severitt S."/>
            <person name="Schroder I."/>
            <person name="Tallon L."/>
            <person name="Sadzewicz L."/>
            <person name="Zhao X."/>
            <person name="Vavikolanu K."/>
            <person name="Mehta A."/>
            <person name="Aluvathingal J."/>
            <person name="Nadendla S."/>
            <person name="Myers T."/>
            <person name="Yan Y."/>
            <person name="Sichtig H."/>
        </authorList>
    </citation>
    <scope>NUCLEOTIDE SEQUENCE [LARGE SCALE GENOMIC DNA]</scope>
    <source>
        <strain evidence="3 5">FDAARGOS_787</strain>
    </source>
</reference>
<feature type="domain" description="ChsH2 C-terminal OB-fold" evidence="1">
    <location>
        <begin position="53"/>
        <end position="117"/>
    </location>
</feature>
<keyword evidence="6" id="KW-1185">Reference proteome</keyword>
<evidence type="ECO:0000313" key="5">
    <source>
        <dbReference type="Proteomes" id="UP000509782"/>
    </source>
</evidence>
<sequence>MEKPPIRPTADTLPFWDGCRDRVLRYQACEDCGAVQRIPRGVCAACHGLRLAWRDSAGRGAVLSHTTVRRAPTAAFKAETPYVIALVDLDEGFRLMVNVRGGSDTPLTIGQRVRIGFEPRGDATVPIAEPEMP</sequence>
<name>A0A6N0JFY9_ACHDE</name>
<evidence type="ECO:0000259" key="1">
    <source>
        <dbReference type="Pfam" id="PF01796"/>
    </source>
</evidence>
<dbReference type="InterPro" id="IPR022002">
    <property type="entry name" value="ChsH2_Znr"/>
</dbReference>
<reference evidence="4 6" key="2">
    <citation type="submission" date="2024-05" db="EMBL/GenBank/DDBJ databases">
        <title>Achromobacter denitrificans. BP1, complete genome.</title>
        <authorList>
            <person name="Zhang B."/>
        </authorList>
    </citation>
    <scope>NUCLEOTIDE SEQUENCE [LARGE SCALE GENOMIC DNA]</scope>
    <source>
        <strain evidence="4 6">BP1</strain>
    </source>
</reference>
<dbReference type="RefSeq" id="WP_174715805.1">
    <property type="nucleotide sequence ID" value="NZ_CP054569.1"/>
</dbReference>
<dbReference type="EMBL" id="CP054569">
    <property type="protein sequence ID" value="QKQ45995.1"/>
    <property type="molecule type" value="Genomic_DNA"/>
</dbReference>
<protein>
    <submittedName>
        <fullName evidence="3">OB-fold domain-containing protein</fullName>
    </submittedName>
</protein>
<dbReference type="InterPro" id="IPR002878">
    <property type="entry name" value="ChsH2_C"/>
</dbReference>
<dbReference type="EMBL" id="CP154792">
    <property type="protein sequence ID" value="XAN13337.1"/>
    <property type="molecule type" value="Genomic_DNA"/>
</dbReference>
<dbReference type="Proteomes" id="UP000509782">
    <property type="component" value="Chromosome"/>
</dbReference>
<organism evidence="3 5">
    <name type="scientific">Achromobacter denitrificans</name>
    <name type="common">Alcaligenes denitrificans</name>
    <dbReference type="NCBI Taxonomy" id="32002"/>
    <lineage>
        <taxon>Bacteria</taxon>
        <taxon>Pseudomonadati</taxon>
        <taxon>Pseudomonadota</taxon>
        <taxon>Betaproteobacteria</taxon>
        <taxon>Burkholderiales</taxon>
        <taxon>Alcaligenaceae</taxon>
        <taxon>Achromobacter</taxon>
    </lineage>
</organism>
<dbReference type="Pfam" id="PF01796">
    <property type="entry name" value="OB_ChsH2_C"/>
    <property type="match status" value="1"/>
</dbReference>
<evidence type="ECO:0000259" key="2">
    <source>
        <dbReference type="Pfam" id="PF12172"/>
    </source>
</evidence>
<evidence type="ECO:0000313" key="3">
    <source>
        <dbReference type="EMBL" id="QKQ45995.1"/>
    </source>
</evidence>
<dbReference type="SUPFAM" id="SSF50249">
    <property type="entry name" value="Nucleic acid-binding proteins"/>
    <property type="match status" value="1"/>
</dbReference>
<feature type="domain" description="ChsH2 rubredoxin-like zinc ribbon" evidence="2">
    <location>
        <begin position="16"/>
        <end position="49"/>
    </location>
</feature>
<dbReference type="AlphaFoldDB" id="A0A6N0JFY9"/>
<dbReference type="Gene3D" id="6.10.30.10">
    <property type="match status" value="1"/>
</dbReference>